<dbReference type="PANTHER" id="PTHR48104:SF2">
    <property type="entry name" value="METACASPASE-1-LIKE ISOFORM X1"/>
    <property type="match status" value="1"/>
</dbReference>
<dbReference type="Gene3D" id="3.40.50.12660">
    <property type="match status" value="2"/>
</dbReference>
<keyword evidence="4" id="KW-1185">Reference proteome</keyword>
<dbReference type="GO" id="GO:0005737">
    <property type="term" value="C:cytoplasm"/>
    <property type="evidence" value="ECO:0007669"/>
    <property type="project" value="TreeGrafter"/>
</dbReference>
<organism evidence="3 4">
    <name type="scientific">Rhododendron griersonianum</name>
    <dbReference type="NCBI Taxonomy" id="479676"/>
    <lineage>
        <taxon>Eukaryota</taxon>
        <taxon>Viridiplantae</taxon>
        <taxon>Streptophyta</taxon>
        <taxon>Embryophyta</taxon>
        <taxon>Tracheophyta</taxon>
        <taxon>Spermatophyta</taxon>
        <taxon>Magnoliopsida</taxon>
        <taxon>eudicotyledons</taxon>
        <taxon>Gunneridae</taxon>
        <taxon>Pentapetalae</taxon>
        <taxon>asterids</taxon>
        <taxon>Ericales</taxon>
        <taxon>Ericaceae</taxon>
        <taxon>Ericoideae</taxon>
        <taxon>Rhodoreae</taxon>
        <taxon>Rhododendron</taxon>
    </lineage>
</organism>
<feature type="domain" description="Peptidase C14 caspase" evidence="2">
    <location>
        <begin position="421"/>
        <end position="560"/>
    </location>
</feature>
<dbReference type="GO" id="GO:0004197">
    <property type="term" value="F:cysteine-type endopeptidase activity"/>
    <property type="evidence" value="ECO:0007669"/>
    <property type="project" value="InterPro"/>
</dbReference>
<evidence type="ECO:0000313" key="3">
    <source>
        <dbReference type="EMBL" id="KAG5548495.1"/>
    </source>
</evidence>
<evidence type="ECO:0000256" key="1">
    <source>
        <dbReference type="ARBA" id="ARBA00009005"/>
    </source>
</evidence>
<name>A0AAV6K815_9ERIC</name>
<dbReference type="InterPro" id="IPR050452">
    <property type="entry name" value="Metacaspase"/>
</dbReference>
<evidence type="ECO:0000313" key="4">
    <source>
        <dbReference type="Proteomes" id="UP000823749"/>
    </source>
</evidence>
<evidence type="ECO:0000259" key="2">
    <source>
        <dbReference type="Pfam" id="PF00656"/>
    </source>
</evidence>
<dbReference type="InterPro" id="IPR029030">
    <property type="entry name" value="Caspase-like_dom_sf"/>
</dbReference>
<dbReference type="Pfam" id="PF00656">
    <property type="entry name" value="Peptidase_C14"/>
    <property type="match status" value="2"/>
</dbReference>
<dbReference type="Proteomes" id="UP000823749">
    <property type="component" value="Chromosome 5"/>
</dbReference>
<feature type="domain" description="Peptidase C14 caspase" evidence="2">
    <location>
        <begin position="80"/>
        <end position="312"/>
    </location>
</feature>
<reference evidence="3" key="1">
    <citation type="submission" date="2020-08" db="EMBL/GenBank/DDBJ databases">
        <title>Plant Genome Project.</title>
        <authorList>
            <person name="Zhang R.-G."/>
        </authorList>
    </citation>
    <scope>NUCLEOTIDE SEQUENCE</scope>
    <source>
        <strain evidence="3">WSP0</strain>
        <tissue evidence="3">Leaf</tissue>
    </source>
</reference>
<dbReference type="AlphaFoldDB" id="A0AAV6K815"/>
<gene>
    <name evidence="3" type="ORF">RHGRI_013997</name>
</gene>
<proteinExistence type="inferred from homology"/>
<protein>
    <recommendedName>
        <fullName evidence="2">Peptidase C14 caspase domain-containing protein</fullName>
    </recommendedName>
</protein>
<dbReference type="SUPFAM" id="SSF52129">
    <property type="entry name" value="Caspase-like"/>
    <property type="match status" value="1"/>
</dbReference>
<sequence>MATIIICPNCHNQLQGTPCSAIYRCQFCKAKISVEKCETVPKGPLSFRWTTKLYGSGSLCSTSDQKPKPMMCSTSGHQPKKAFLCGVSYQKKKHKLKGTVNDVNRMKSLLVDKFSFPENAILVLTEEQSDPNLTPTKKNIQKALSWLVEDCKSGDSLVFYFSGHGLRQPDFSQDEIDGYDETICPSDFMTAGMIFDNDINTTIVKPLKKGVKLHAIVDACHSGTILDLEHVYNSKQKRWVNNRPPSGASKSTNGGQAISLSACADDQMAADTSAFTGNEMTGVLTFLLVQTIAENPNITYGGLLDKIHEKIVHANKHGCLNVQFLNKLFRRKLLQVKYLFSFRPDSLVPMPFCKAKISVEKCETVPKGPLSFRWTTKLYGSGSLCSTSDQKPKPMMCSTSGHQPKKAVLCGVKEQSDPNLTPTKKNIQKALSWLVEDCMSEDSLVFYFAGHGLRQPDFSQDEIDGYDETICPSDFMTAGMIFDNDINTTIVKPLKKGVKLHAIVDACHSGTILDLEHVYNSKQKRWVDNKPPSGASKSTNGGLAISLSACADDQMAADTSECQLSSSKEFDVDKEEFKL</sequence>
<comment type="similarity">
    <text evidence="1">Belongs to the peptidase C14B family.</text>
</comment>
<accession>A0AAV6K815</accession>
<dbReference type="GO" id="GO:0006508">
    <property type="term" value="P:proteolysis"/>
    <property type="evidence" value="ECO:0007669"/>
    <property type="project" value="InterPro"/>
</dbReference>
<comment type="caution">
    <text evidence="3">The sequence shown here is derived from an EMBL/GenBank/DDBJ whole genome shotgun (WGS) entry which is preliminary data.</text>
</comment>
<dbReference type="InterPro" id="IPR011600">
    <property type="entry name" value="Pept_C14_caspase"/>
</dbReference>
<dbReference type="EMBL" id="JACTNZ010000005">
    <property type="protein sequence ID" value="KAG5548495.1"/>
    <property type="molecule type" value="Genomic_DNA"/>
</dbReference>
<dbReference type="PANTHER" id="PTHR48104">
    <property type="entry name" value="METACASPASE-4"/>
    <property type="match status" value="1"/>
</dbReference>